<accession>A0A9W9TDR3</accession>
<protein>
    <recommendedName>
        <fullName evidence="4">DUF614 domain protein</fullName>
    </recommendedName>
</protein>
<organism evidence="2 3">
    <name type="scientific">Penicillium cinerascens</name>
    <dbReference type="NCBI Taxonomy" id="70096"/>
    <lineage>
        <taxon>Eukaryota</taxon>
        <taxon>Fungi</taxon>
        <taxon>Dikarya</taxon>
        <taxon>Ascomycota</taxon>
        <taxon>Pezizomycotina</taxon>
        <taxon>Eurotiomycetes</taxon>
        <taxon>Eurotiomycetidae</taxon>
        <taxon>Eurotiales</taxon>
        <taxon>Aspergillaceae</taxon>
        <taxon>Penicillium</taxon>
    </lineage>
</organism>
<feature type="compositionally biased region" description="Pro residues" evidence="1">
    <location>
        <begin position="122"/>
        <end position="131"/>
    </location>
</feature>
<proteinExistence type="predicted"/>
<dbReference type="RefSeq" id="XP_058313262.1">
    <property type="nucleotide sequence ID" value="XM_058447851.1"/>
</dbReference>
<dbReference type="Proteomes" id="UP001150904">
    <property type="component" value="Unassembled WGS sequence"/>
</dbReference>
<keyword evidence="3" id="KW-1185">Reference proteome</keyword>
<gene>
    <name evidence="2" type="ORF">N7498_000788</name>
</gene>
<dbReference type="NCBIfam" id="TIGR01571">
    <property type="entry name" value="A_thal_Cys_rich"/>
    <property type="match status" value="1"/>
</dbReference>
<reference evidence="2" key="2">
    <citation type="journal article" date="2023" name="IMA Fungus">
        <title>Comparative genomic study of the Penicillium genus elucidates a diverse pangenome and 15 lateral gene transfer events.</title>
        <authorList>
            <person name="Petersen C."/>
            <person name="Sorensen T."/>
            <person name="Nielsen M.R."/>
            <person name="Sondergaard T.E."/>
            <person name="Sorensen J.L."/>
            <person name="Fitzpatrick D.A."/>
            <person name="Frisvad J.C."/>
            <person name="Nielsen K.L."/>
        </authorList>
    </citation>
    <scope>NUCLEOTIDE SEQUENCE</scope>
    <source>
        <strain evidence="2">IBT 15544</strain>
    </source>
</reference>
<comment type="caution">
    <text evidence="2">The sequence shown here is derived from an EMBL/GenBank/DDBJ whole genome shotgun (WGS) entry which is preliminary data.</text>
</comment>
<evidence type="ECO:0000313" key="3">
    <source>
        <dbReference type="Proteomes" id="UP001150904"/>
    </source>
</evidence>
<evidence type="ECO:0008006" key="4">
    <source>
        <dbReference type="Google" id="ProtNLM"/>
    </source>
</evidence>
<dbReference type="Pfam" id="PF04749">
    <property type="entry name" value="PLAC8"/>
    <property type="match status" value="1"/>
</dbReference>
<dbReference type="AlphaFoldDB" id="A0A9W9TDR3"/>
<name>A0A9W9TDR3_9EURO</name>
<dbReference type="GeneID" id="83175151"/>
<dbReference type="PANTHER" id="PTHR15907">
    <property type="entry name" value="DUF614 FAMILY PROTEIN-RELATED"/>
    <property type="match status" value="1"/>
</dbReference>
<feature type="compositionally biased region" description="Basic and acidic residues" evidence="1">
    <location>
        <begin position="68"/>
        <end position="78"/>
    </location>
</feature>
<dbReference type="EMBL" id="JAPQKR010000004">
    <property type="protein sequence ID" value="KAJ5218689.1"/>
    <property type="molecule type" value="Genomic_DNA"/>
</dbReference>
<feature type="compositionally biased region" description="Polar residues" evidence="1">
    <location>
        <begin position="29"/>
        <end position="50"/>
    </location>
</feature>
<evidence type="ECO:0000256" key="1">
    <source>
        <dbReference type="SAM" id="MobiDB-lite"/>
    </source>
</evidence>
<sequence length="343" mass="37827">MSRPLHLDTHVGHDRRYSFMETPLEMHSTAQFPESNSPPSVPTMSSSAQQPAIEPPSEQLEQSAHRFASNEKERHLQEEGIIPTYSNYPPPDQHPAHYAPYAEPPQHPQPVQSPLYSYSPRSQPPNSPGPLPVKMNPEAPQRSETFSVAPDANPLQSPKLPYFPPPTAAPASQAPTVEDLSSYHQPGQIMHPNQEVQGGTWSHGLCECSNIGTCCLGAICPCILYGKTQYRLSMKSQKGDPTNMLGYEICNGSCTCMALLCGCQWLLATIQHTRTRKAYDIKGNIASDYVRATCCTCCTLIQDEKEIQKREELRARATLERGATLLSPYTAPGPMTYSPPPGR</sequence>
<feature type="region of interest" description="Disordered" evidence="1">
    <location>
        <begin position="29"/>
        <end position="157"/>
    </location>
</feature>
<dbReference type="OrthoDB" id="1045822at2759"/>
<dbReference type="InterPro" id="IPR006461">
    <property type="entry name" value="PLAC_motif_containing"/>
</dbReference>
<evidence type="ECO:0000313" key="2">
    <source>
        <dbReference type="EMBL" id="KAJ5218689.1"/>
    </source>
</evidence>
<feature type="compositionally biased region" description="Polar residues" evidence="1">
    <location>
        <begin position="112"/>
        <end position="121"/>
    </location>
</feature>
<reference evidence="2" key="1">
    <citation type="submission" date="2022-12" db="EMBL/GenBank/DDBJ databases">
        <authorList>
            <person name="Petersen C."/>
        </authorList>
    </citation>
    <scope>NUCLEOTIDE SEQUENCE</scope>
    <source>
        <strain evidence="2">IBT 15544</strain>
    </source>
</reference>